<dbReference type="Pfam" id="PF09055">
    <property type="entry name" value="Sod_Ni"/>
    <property type="match status" value="1"/>
</dbReference>
<proteinExistence type="predicted"/>
<evidence type="ECO:0000313" key="1">
    <source>
        <dbReference type="EMBL" id="EPR33291.1"/>
    </source>
</evidence>
<dbReference type="OrthoDB" id="9790847at2"/>
<organism evidence="1 2">
    <name type="scientific">Desulfococcus multivorans DSM 2059</name>
    <dbReference type="NCBI Taxonomy" id="1121405"/>
    <lineage>
        <taxon>Bacteria</taxon>
        <taxon>Pseudomonadati</taxon>
        <taxon>Thermodesulfobacteriota</taxon>
        <taxon>Desulfobacteria</taxon>
        <taxon>Desulfobacterales</taxon>
        <taxon>Desulfococcaceae</taxon>
        <taxon>Desulfococcus</taxon>
    </lineage>
</organism>
<dbReference type="eggNOG" id="ENOG5030SMP">
    <property type="taxonomic scope" value="Bacteria"/>
</dbReference>
<dbReference type="Proteomes" id="UP000014977">
    <property type="component" value="Unassembled WGS sequence"/>
</dbReference>
<accession>S7T9J9</accession>
<gene>
    <name evidence="1" type="ORF">dsmv_0830</name>
</gene>
<dbReference type="InterPro" id="IPR036502">
    <property type="entry name" value="NiSOD_sf"/>
</dbReference>
<dbReference type="AlphaFoldDB" id="S7T9J9"/>
<reference evidence="1 2" key="1">
    <citation type="journal article" date="2013" name="Genome Announc.">
        <title>Draft genome sequences for three mercury-methylating, sulfate-reducing bacteria.</title>
        <authorList>
            <person name="Brown S.D."/>
            <person name="Hurt R.A.Jr."/>
            <person name="Gilmour C.C."/>
            <person name="Elias D.A."/>
        </authorList>
    </citation>
    <scope>NUCLEOTIDE SEQUENCE [LARGE SCALE GENOMIC DNA]</scope>
    <source>
        <strain evidence="1 2">DSM 2059</strain>
    </source>
</reference>
<dbReference type="Gene3D" id="1.20.120.400">
    <property type="entry name" value="Nickel-containing superoxide dismutase"/>
    <property type="match status" value="1"/>
</dbReference>
<dbReference type="EMBL" id="ATHJ01000127">
    <property type="protein sequence ID" value="EPR33291.1"/>
    <property type="molecule type" value="Genomic_DNA"/>
</dbReference>
<dbReference type="PATRIC" id="fig|1121405.3.peg.4066"/>
<dbReference type="RefSeq" id="WP_020878413.1">
    <property type="nucleotide sequence ID" value="NZ_ATHJ01000127.1"/>
</dbReference>
<dbReference type="GO" id="GO:0004784">
    <property type="term" value="F:superoxide dismutase activity"/>
    <property type="evidence" value="ECO:0007669"/>
    <property type="project" value="InterPro"/>
</dbReference>
<protein>
    <submittedName>
        <fullName evidence="1">Superoxide dismutase Ni-type</fullName>
    </submittedName>
</protein>
<comment type="caution">
    <text evidence="1">The sequence shown here is derived from an EMBL/GenBank/DDBJ whole genome shotgun (WGS) entry which is preliminary data.</text>
</comment>
<evidence type="ECO:0000313" key="2">
    <source>
        <dbReference type="Proteomes" id="UP000014977"/>
    </source>
</evidence>
<keyword evidence="2" id="KW-1185">Reference proteome</keyword>
<sequence length="157" mass="17930">MNRKFTAVSFILTVILWTAGVVMPHGAWAHCEIPCGIYDDGARIQMMLEDATTIEKSMQQATELSGKTPVNYNQLVRWINNKELHADKIQHTTAQYFMTQRIALDAKDYDKKLAALHQILVYAMKCKQTMDLENVAKLRGAIKTFSDLYLGHTHEKE</sequence>
<dbReference type="GO" id="GO:0016151">
    <property type="term" value="F:nickel cation binding"/>
    <property type="evidence" value="ECO:0007669"/>
    <property type="project" value="InterPro"/>
</dbReference>
<dbReference type="SUPFAM" id="SSF109770">
    <property type="entry name" value="Nickel-containing superoxide dismutase, NiSOD"/>
    <property type="match status" value="1"/>
</dbReference>
<dbReference type="InterPro" id="IPR014123">
    <property type="entry name" value="Superoxide_dismutase_Ni-type"/>
</dbReference>
<name>S7T9J9_DESML</name>